<sequence length="151" mass="16508">MLISKKNRLAILSYLFKEGVVCAKKDFNLPKHPEIEASNLEVIKLMTSLTSRDLVSSRFSWNYYYWFLTDEGIEYLREYLHLPADTVPNTLKKSTKPAAPPPRPGAEGPDGRPPRAPRPEGGREGGYRGGEGGGAPRAFGRGGGAPRPAGP</sequence>
<evidence type="ECO:0000259" key="7">
    <source>
        <dbReference type="Pfam" id="PF03501"/>
    </source>
</evidence>
<comment type="similarity">
    <text evidence="2">Belongs to the eukaryotic ribosomal protein eS10 family.</text>
</comment>
<dbReference type="FunFam" id="1.10.10.10:FF:000025">
    <property type="entry name" value="40S ribosomal protein S10"/>
    <property type="match status" value="1"/>
</dbReference>
<dbReference type="GO" id="GO:0003735">
    <property type="term" value="F:structural constituent of ribosome"/>
    <property type="evidence" value="ECO:0007669"/>
    <property type="project" value="TreeGrafter"/>
</dbReference>
<evidence type="ECO:0000256" key="1">
    <source>
        <dbReference type="ARBA" id="ARBA00004496"/>
    </source>
</evidence>
<name>A0A7S0HMZ6_9EUKA</name>
<protein>
    <recommendedName>
        <fullName evidence="7">Plectin/eS10 N-terminal domain-containing protein</fullName>
    </recommendedName>
</protein>
<evidence type="ECO:0000256" key="2">
    <source>
        <dbReference type="ARBA" id="ARBA00007278"/>
    </source>
</evidence>
<keyword evidence="5" id="KW-0687">Ribonucleoprotein</keyword>
<dbReference type="EMBL" id="HBEP01024328">
    <property type="protein sequence ID" value="CAD8496136.1"/>
    <property type="molecule type" value="Transcribed_RNA"/>
</dbReference>
<dbReference type="PANTHER" id="PTHR12146:SF0">
    <property type="entry name" value="RIBOSOMAL PROTEIN S10"/>
    <property type="match status" value="1"/>
</dbReference>
<dbReference type="Pfam" id="PF03501">
    <property type="entry name" value="S10_plectin"/>
    <property type="match status" value="1"/>
</dbReference>
<gene>
    <name evidence="8" type="ORF">PANT1444_LOCUS13792</name>
</gene>
<dbReference type="GO" id="GO:0003723">
    <property type="term" value="F:RNA binding"/>
    <property type="evidence" value="ECO:0007669"/>
    <property type="project" value="TreeGrafter"/>
</dbReference>
<dbReference type="AlphaFoldDB" id="A0A7S0HMZ6"/>
<dbReference type="GO" id="GO:0022627">
    <property type="term" value="C:cytosolic small ribosomal subunit"/>
    <property type="evidence" value="ECO:0007669"/>
    <property type="project" value="TreeGrafter"/>
</dbReference>
<evidence type="ECO:0000313" key="8">
    <source>
        <dbReference type="EMBL" id="CAD8496136.1"/>
    </source>
</evidence>
<feature type="region of interest" description="Disordered" evidence="6">
    <location>
        <begin position="87"/>
        <end position="151"/>
    </location>
</feature>
<comment type="subcellular location">
    <subcellularLocation>
        <location evidence="1">Cytoplasm</location>
    </subcellularLocation>
</comment>
<evidence type="ECO:0000256" key="4">
    <source>
        <dbReference type="ARBA" id="ARBA00022980"/>
    </source>
</evidence>
<feature type="compositionally biased region" description="Gly residues" evidence="6">
    <location>
        <begin position="127"/>
        <end position="145"/>
    </location>
</feature>
<dbReference type="InterPro" id="IPR005326">
    <property type="entry name" value="Plectin_eS10_N"/>
</dbReference>
<evidence type="ECO:0000256" key="3">
    <source>
        <dbReference type="ARBA" id="ARBA00022490"/>
    </source>
</evidence>
<evidence type="ECO:0000256" key="6">
    <source>
        <dbReference type="SAM" id="MobiDB-lite"/>
    </source>
</evidence>
<dbReference type="PANTHER" id="PTHR12146">
    <property type="entry name" value="40S RIBOSOMAL PROTEIN S10"/>
    <property type="match status" value="1"/>
</dbReference>
<dbReference type="InterPro" id="IPR036388">
    <property type="entry name" value="WH-like_DNA-bd_sf"/>
</dbReference>
<reference evidence="8" key="1">
    <citation type="submission" date="2021-01" db="EMBL/GenBank/DDBJ databases">
        <authorList>
            <person name="Corre E."/>
            <person name="Pelletier E."/>
            <person name="Niang G."/>
            <person name="Scheremetjew M."/>
            <person name="Finn R."/>
            <person name="Kale V."/>
            <person name="Holt S."/>
            <person name="Cochrane G."/>
            <person name="Meng A."/>
            <person name="Brown T."/>
            <person name="Cohen L."/>
        </authorList>
    </citation>
    <scope>NUCLEOTIDE SEQUENCE</scope>
    <source>
        <strain evidence="8">CCMP1374</strain>
    </source>
</reference>
<organism evidence="8">
    <name type="scientific">Phaeocystis antarctica</name>
    <dbReference type="NCBI Taxonomy" id="33657"/>
    <lineage>
        <taxon>Eukaryota</taxon>
        <taxon>Haptista</taxon>
        <taxon>Haptophyta</taxon>
        <taxon>Prymnesiophyceae</taxon>
        <taxon>Phaeocystales</taxon>
        <taxon>Phaeocystaceae</taxon>
        <taxon>Phaeocystis</taxon>
    </lineage>
</organism>
<dbReference type="Gene3D" id="1.10.10.10">
    <property type="entry name" value="Winged helix-like DNA-binding domain superfamily/Winged helix DNA-binding domain"/>
    <property type="match status" value="1"/>
</dbReference>
<accession>A0A7S0HMZ6</accession>
<keyword evidence="4" id="KW-0689">Ribosomal protein</keyword>
<keyword evidence="3" id="KW-0963">Cytoplasm</keyword>
<dbReference type="InterPro" id="IPR037447">
    <property type="entry name" value="Ribosomal_eS10"/>
</dbReference>
<feature type="domain" description="Plectin/eS10 N-terminal" evidence="7">
    <location>
        <begin position="3"/>
        <end position="94"/>
    </location>
</feature>
<proteinExistence type="inferred from homology"/>
<evidence type="ECO:0000256" key="5">
    <source>
        <dbReference type="ARBA" id="ARBA00023274"/>
    </source>
</evidence>
<feature type="compositionally biased region" description="Basic and acidic residues" evidence="6">
    <location>
        <begin position="109"/>
        <end position="126"/>
    </location>
</feature>